<organism evidence="6 7">
    <name type="scientific">Neptunitalea chrysea</name>
    <dbReference type="NCBI Taxonomy" id="1647581"/>
    <lineage>
        <taxon>Bacteria</taxon>
        <taxon>Pseudomonadati</taxon>
        <taxon>Bacteroidota</taxon>
        <taxon>Flavobacteriia</taxon>
        <taxon>Flavobacteriales</taxon>
        <taxon>Flavobacteriaceae</taxon>
        <taxon>Neptunitalea</taxon>
    </lineage>
</organism>
<feature type="domain" description="DNA mismatch repair proteins mutS family" evidence="5">
    <location>
        <begin position="415"/>
        <end position="591"/>
    </location>
</feature>
<proteinExistence type="predicted"/>
<dbReference type="PANTHER" id="PTHR11361">
    <property type="entry name" value="DNA MISMATCH REPAIR PROTEIN MUTS FAMILY MEMBER"/>
    <property type="match status" value="1"/>
</dbReference>
<feature type="transmembrane region" description="Helical" evidence="4">
    <location>
        <begin position="232"/>
        <end position="250"/>
    </location>
</feature>
<dbReference type="GO" id="GO:0140664">
    <property type="term" value="F:ATP-dependent DNA damage sensor activity"/>
    <property type="evidence" value="ECO:0007669"/>
    <property type="project" value="InterPro"/>
</dbReference>
<evidence type="ECO:0000259" key="5">
    <source>
        <dbReference type="SMART" id="SM00534"/>
    </source>
</evidence>
<dbReference type="GO" id="GO:0006298">
    <property type="term" value="P:mismatch repair"/>
    <property type="evidence" value="ECO:0007669"/>
    <property type="project" value="InterPro"/>
</dbReference>
<dbReference type="InterPro" id="IPR045076">
    <property type="entry name" value="MutS"/>
</dbReference>
<dbReference type="EMBL" id="BRVP01000033">
    <property type="protein sequence ID" value="GLB54073.1"/>
    <property type="molecule type" value="Genomic_DNA"/>
</dbReference>
<evidence type="ECO:0000313" key="7">
    <source>
        <dbReference type="Proteomes" id="UP001143545"/>
    </source>
</evidence>
<gene>
    <name evidence="6" type="ORF">NBRC110019_31140</name>
</gene>
<dbReference type="GO" id="GO:0030983">
    <property type="term" value="F:mismatched DNA binding"/>
    <property type="evidence" value="ECO:0007669"/>
    <property type="project" value="InterPro"/>
</dbReference>
<dbReference type="PANTHER" id="PTHR11361:SF99">
    <property type="entry name" value="DNA MISMATCH REPAIR PROTEIN"/>
    <property type="match status" value="1"/>
</dbReference>
<comment type="caution">
    <text evidence="6">The sequence shown here is derived from an EMBL/GenBank/DDBJ whole genome shotgun (WGS) entry which is preliminary data.</text>
</comment>
<protein>
    <recommendedName>
        <fullName evidence="5">DNA mismatch repair proteins mutS family domain-containing protein</fullName>
    </recommendedName>
</protein>
<reference evidence="6" key="1">
    <citation type="submission" date="2022-07" db="EMBL/GenBank/DDBJ databases">
        <title>Taxonomy of Novel Oxalotrophic and Methylotrophic Bacteria.</title>
        <authorList>
            <person name="Sahin N."/>
            <person name="Tani A."/>
        </authorList>
    </citation>
    <scope>NUCLEOTIDE SEQUENCE</scope>
    <source>
        <strain evidence="6">AM327</strain>
    </source>
</reference>
<dbReference type="GO" id="GO:0005524">
    <property type="term" value="F:ATP binding"/>
    <property type="evidence" value="ECO:0007669"/>
    <property type="project" value="UniProtKB-KW"/>
</dbReference>
<keyword evidence="1" id="KW-0547">Nucleotide-binding</keyword>
<evidence type="ECO:0000313" key="6">
    <source>
        <dbReference type="EMBL" id="GLB54073.1"/>
    </source>
</evidence>
<feature type="transmembrane region" description="Helical" evidence="4">
    <location>
        <begin position="28"/>
        <end position="48"/>
    </location>
</feature>
<dbReference type="Pfam" id="PF00488">
    <property type="entry name" value="MutS_V"/>
    <property type="match status" value="1"/>
</dbReference>
<evidence type="ECO:0000256" key="1">
    <source>
        <dbReference type="ARBA" id="ARBA00022741"/>
    </source>
</evidence>
<keyword evidence="7" id="KW-1185">Reference proteome</keyword>
<dbReference type="Proteomes" id="UP001143545">
    <property type="component" value="Unassembled WGS sequence"/>
</dbReference>
<feature type="transmembrane region" description="Helical" evidence="4">
    <location>
        <begin position="206"/>
        <end position="226"/>
    </location>
</feature>
<dbReference type="AlphaFoldDB" id="A0A9W6B9M4"/>
<keyword evidence="4" id="KW-1133">Transmembrane helix</keyword>
<dbReference type="RefSeq" id="WP_281756453.1">
    <property type="nucleotide sequence ID" value="NZ_BRVP01000033.1"/>
</dbReference>
<accession>A0A9W6B9M4</accession>
<keyword evidence="3" id="KW-0238">DNA-binding</keyword>
<dbReference type="InterPro" id="IPR027417">
    <property type="entry name" value="P-loop_NTPase"/>
</dbReference>
<dbReference type="InterPro" id="IPR000432">
    <property type="entry name" value="DNA_mismatch_repair_MutS_C"/>
</dbReference>
<evidence type="ECO:0000256" key="4">
    <source>
        <dbReference type="SAM" id="Phobius"/>
    </source>
</evidence>
<dbReference type="SUPFAM" id="SSF52540">
    <property type="entry name" value="P-loop containing nucleoside triphosphate hydrolases"/>
    <property type="match status" value="1"/>
</dbReference>
<keyword evidence="4" id="KW-0812">Transmembrane</keyword>
<evidence type="ECO:0000256" key="3">
    <source>
        <dbReference type="ARBA" id="ARBA00023125"/>
    </source>
</evidence>
<sequence length="591" mass="67335">MEIPTDFYKKQLEVYTSLLKEQRKKLRLLSTFRLLVFLVTGFLMYWFWQPWQVAVIFGIVGTALFLYLISIYTDLRNKKRFSEAMIALNEKELQILGGDFYNEPHGENFKDAKHYYSLDIDLFGVGSFFQYTNRTRLPEGTRKFADILTENSIDGIGNKQDAIKELASKPEFRQEFTAASSLIKTETTNEAIVKWLLGYKPFTHSFFLILSWAITGLSAIVLVLVLNNVISASILGYILTVGLLLTGRYLKKVSDLSANTDKARDTFRQYAVLLSAIETQEFTAGVLKEKQQQIAMKGKQASAIFKQFSKLLDALDSRNNIIGAIMGNGFFLMDLRNSYRIEKWIAVYGDKITNWFDTVAWFDAYNTLGNYAFNHPEYCYPEITNNDVCIKANSLGHPLLKKEKRVDNDLLIDNTQFLIITGANMAGKSTFLRTVSLHIVMANIGLPVCAKSSLYTPVKLITSMRTSDSLTDDSSYFFSELTRLKYIVDALETNSYFIILDEILKGTNSTDKAIGSRKFVEKLVKANATGIIATHDLSLCELETEIPQVKNHYFDAEIVNDELYFDYTFKDGVCKNMNASFLLRKMQIIDK</sequence>
<feature type="transmembrane region" description="Helical" evidence="4">
    <location>
        <begin position="54"/>
        <end position="75"/>
    </location>
</feature>
<dbReference type="GO" id="GO:0005829">
    <property type="term" value="C:cytosol"/>
    <property type="evidence" value="ECO:0007669"/>
    <property type="project" value="TreeGrafter"/>
</dbReference>
<dbReference type="Gene3D" id="3.40.50.300">
    <property type="entry name" value="P-loop containing nucleotide triphosphate hydrolases"/>
    <property type="match status" value="1"/>
</dbReference>
<evidence type="ECO:0000256" key="2">
    <source>
        <dbReference type="ARBA" id="ARBA00022840"/>
    </source>
</evidence>
<keyword evidence="4" id="KW-0472">Membrane</keyword>
<name>A0A9W6B9M4_9FLAO</name>
<keyword evidence="2" id="KW-0067">ATP-binding</keyword>
<dbReference type="SMART" id="SM00534">
    <property type="entry name" value="MUTSac"/>
    <property type="match status" value="1"/>
</dbReference>